<evidence type="ECO:0000256" key="1">
    <source>
        <dbReference type="SAM" id="SignalP"/>
    </source>
</evidence>
<proteinExistence type="predicted"/>
<dbReference type="Pfam" id="PF26113">
    <property type="entry name" value="GH16_XgeA"/>
    <property type="match status" value="1"/>
</dbReference>
<evidence type="ECO:0000313" key="3">
    <source>
        <dbReference type="EMBL" id="KAF9785135.1"/>
    </source>
</evidence>
<dbReference type="Gene3D" id="2.60.120.200">
    <property type="match status" value="1"/>
</dbReference>
<name>A0A9P6HDV7_9AGAM</name>
<feature type="domain" description="GH16" evidence="2">
    <location>
        <begin position="40"/>
        <end position="340"/>
    </location>
</feature>
<accession>A0A9P6HDV7</accession>
<protein>
    <submittedName>
        <fullName evidence="3">Glycoside hydrolase family 16 protein</fullName>
    </submittedName>
</protein>
<dbReference type="SUPFAM" id="SSF49899">
    <property type="entry name" value="Concanavalin A-like lectins/glucanases"/>
    <property type="match status" value="1"/>
</dbReference>
<dbReference type="InterPro" id="IPR050546">
    <property type="entry name" value="Glycosyl_Hydrlase_16"/>
</dbReference>
<dbReference type="OrthoDB" id="192832at2759"/>
<dbReference type="PROSITE" id="PS51762">
    <property type="entry name" value="GH16_2"/>
    <property type="match status" value="1"/>
</dbReference>
<keyword evidence="4" id="KW-1185">Reference proteome</keyword>
<dbReference type="InterPro" id="IPR013320">
    <property type="entry name" value="ConA-like_dom_sf"/>
</dbReference>
<evidence type="ECO:0000313" key="4">
    <source>
        <dbReference type="Proteomes" id="UP000736335"/>
    </source>
</evidence>
<evidence type="ECO:0000259" key="2">
    <source>
        <dbReference type="PROSITE" id="PS51762"/>
    </source>
</evidence>
<keyword evidence="1" id="KW-0732">Signal</keyword>
<dbReference type="AlphaFoldDB" id="A0A9P6HDV7"/>
<dbReference type="CDD" id="cd02181">
    <property type="entry name" value="GH16_fungal_Lam16A_glucanase"/>
    <property type="match status" value="1"/>
</dbReference>
<reference evidence="3" key="2">
    <citation type="submission" date="2020-11" db="EMBL/GenBank/DDBJ databases">
        <authorList>
            <consortium name="DOE Joint Genome Institute"/>
            <person name="Kuo A."/>
            <person name="Miyauchi S."/>
            <person name="Kiss E."/>
            <person name="Drula E."/>
            <person name="Kohler A."/>
            <person name="Sanchez-Garcia M."/>
            <person name="Andreopoulos B."/>
            <person name="Barry K.W."/>
            <person name="Bonito G."/>
            <person name="Buee M."/>
            <person name="Carver A."/>
            <person name="Chen C."/>
            <person name="Cichocki N."/>
            <person name="Clum A."/>
            <person name="Culley D."/>
            <person name="Crous P.W."/>
            <person name="Fauchery L."/>
            <person name="Girlanda M."/>
            <person name="Hayes R."/>
            <person name="Keri Z."/>
            <person name="Labutti K."/>
            <person name="Lipzen A."/>
            <person name="Lombard V."/>
            <person name="Magnuson J."/>
            <person name="Maillard F."/>
            <person name="Morin E."/>
            <person name="Murat C."/>
            <person name="Nolan M."/>
            <person name="Ohm R."/>
            <person name="Pangilinan J."/>
            <person name="Pereira M."/>
            <person name="Perotto S."/>
            <person name="Peter M."/>
            <person name="Riley R."/>
            <person name="Sitrit Y."/>
            <person name="Stielow B."/>
            <person name="Szollosi G."/>
            <person name="Zifcakova L."/>
            <person name="Stursova M."/>
            <person name="Spatafora J.W."/>
            <person name="Tedersoo L."/>
            <person name="Vaario L.-M."/>
            <person name="Yamada A."/>
            <person name="Yan M."/>
            <person name="Wang P."/>
            <person name="Xu J."/>
            <person name="Bruns T."/>
            <person name="Baldrian P."/>
            <person name="Vilgalys R."/>
            <person name="Henrissat B."/>
            <person name="Grigoriev I.V."/>
            <person name="Hibbett D."/>
            <person name="Nagy L.G."/>
            <person name="Martin F.M."/>
        </authorList>
    </citation>
    <scope>NUCLEOTIDE SEQUENCE</scope>
    <source>
        <strain evidence="3">UH-Tt-Lm1</strain>
    </source>
</reference>
<organism evidence="3 4">
    <name type="scientific">Thelephora terrestris</name>
    <dbReference type="NCBI Taxonomy" id="56493"/>
    <lineage>
        <taxon>Eukaryota</taxon>
        <taxon>Fungi</taxon>
        <taxon>Dikarya</taxon>
        <taxon>Basidiomycota</taxon>
        <taxon>Agaricomycotina</taxon>
        <taxon>Agaricomycetes</taxon>
        <taxon>Thelephorales</taxon>
        <taxon>Thelephoraceae</taxon>
        <taxon>Thelephora</taxon>
    </lineage>
</organism>
<dbReference type="EMBL" id="WIUZ02000007">
    <property type="protein sequence ID" value="KAF9785135.1"/>
    <property type="molecule type" value="Genomic_DNA"/>
</dbReference>
<dbReference type="PANTHER" id="PTHR10963:SF24">
    <property type="entry name" value="GLYCOSIDASE C21B10.07-RELATED"/>
    <property type="match status" value="1"/>
</dbReference>
<feature type="chain" id="PRO_5040462748" evidence="1">
    <location>
        <begin position="19"/>
        <end position="340"/>
    </location>
</feature>
<dbReference type="GO" id="GO:0009251">
    <property type="term" value="P:glucan catabolic process"/>
    <property type="evidence" value="ECO:0007669"/>
    <property type="project" value="TreeGrafter"/>
</dbReference>
<dbReference type="PANTHER" id="PTHR10963">
    <property type="entry name" value="GLYCOSYL HYDROLASE-RELATED"/>
    <property type="match status" value="1"/>
</dbReference>
<dbReference type="GO" id="GO:0004553">
    <property type="term" value="F:hydrolase activity, hydrolyzing O-glycosyl compounds"/>
    <property type="evidence" value="ECO:0007669"/>
    <property type="project" value="InterPro"/>
</dbReference>
<sequence length="340" mass="36946">MKLLTFFLISLLPLLSLARFNNRLSRQQSDSRRGNVARGTTYMLQTQHQGQNFFDDWDFFTGPDPTNGNVQYESQANAQDLAYVQPDGTAVLKVDNQSYVPPGGNRRSVRITSKETYNGGLFIADFWQFATGQTVWPAFWTVGPSWPNGGEIDIVEYVNTATVNQYTLHTGTGGNCQLNPNANSTYRSDGGSQPQSYLGTTLGTQCMSSNGNNAGCAVSDFQGSAGSPFNAGGGGVFAMLWDNSQISLWRFDRNQIPQDIQNGNPNPDGWGVPMAYWSSQSCDIANAFQDHSIVINISICGDWAGSAYNGGGSCSDAVSNAANYNNAQTKINYISVYQKA</sequence>
<reference evidence="3" key="1">
    <citation type="journal article" date="2020" name="Nat. Commun.">
        <title>Large-scale genome sequencing of mycorrhizal fungi provides insights into the early evolution of symbiotic traits.</title>
        <authorList>
            <person name="Miyauchi S."/>
            <person name="Kiss E."/>
            <person name="Kuo A."/>
            <person name="Drula E."/>
            <person name="Kohler A."/>
            <person name="Sanchez-Garcia M."/>
            <person name="Morin E."/>
            <person name="Andreopoulos B."/>
            <person name="Barry K.W."/>
            <person name="Bonito G."/>
            <person name="Buee M."/>
            <person name="Carver A."/>
            <person name="Chen C."/>
            <person name="Cichocki N."/>
            <person name="Clum A."/>
            <person name="Culley D."/>
            <person name="Crous P.W."/>
            <person name="Fauchery L."/>
            <person name="Girlanda M."/>
            <person name="Hayes R.D."/>
            <person name="Keri Z."/>
            <person name="LaButti K."/>
            <person name="Lipzen A."/>
            <person name="Lombard V."/>
            <person name="Magnuson J."/>
            <person name="Maillard F."/>
            <person name="Murat C."/>
            <person name="Nolan M."/>
            <person name="Ohm R.A."/>
            <person name="Pangilinan J."/>
            <person name="Pereira M.F."/>
            <person name="Perotto S."/>
            <person name="Peter M."/>
            <person name="Pfister S."/>
            <person name="Riley R."/>
            <person name="Sitrit Y."/>
            <person name="Stielow J.B."/>
            <person name="Szollosi G."/>
            <person name="Zifcakova L."/>
            <person name="Stursova M."/>
            <person name="Spatafora J.W."/>
            <person name="Tedersoo L."/>
            <person name="Vaario L.M."/>
            <person name="Yamada A."/>
            <person name="Yan M."/>
            <person name="Wang P."/>
            <person name="Xu J."/>
            <person name="Bruns T."/>
            <person name="Baldrian P."/>
            <person name="Vilgalys R."/>
            <person name="Dunand C."/>
            <person name="Henrissat B."/>
            <person name="Grigoriev I.V."/>
            <person name="Hibbett D."/>
            <person name="Nagy L.G."/>
            <person name="Martin F.M."/>
        </authorList>
    </citation>
    <scope>NUCLEOTIDE SEQUENCE</scope>
    <source>
        <strain evidence="3">UH-Tt-Lm1</strain>
    </source>
</reference>
<gene>
    <name evidence="3" type="ORF">BJ322DRAFT_1108593</name>
</gene>
<dbReference type="InterPro" id="IPR000757">
    <property type="entry name" value="Beta-glucanase-like"/>
</dbReference>
<feature type="signal peptide" evidence="1">
    <location>
        <begin position="1"/>
        <end position="18"/>
    </location>
</feature>
<comment type="caution">
    <text evidence="3">The sequence shown here is derived from an EMBL/GenBank/DDBJ whole genome shotgun (WGS) entry which is preliminary data.</text>
</comment>
<keyword evidence="3" id="KW-0378">Hydrolase</keyword>
<dbReference type="Proteomes" id="UP000736335">
    <property type="component" value="Unassembled WGS sequence"/>
</dbReference>